<dbReference type="SUPFAM" id="SSF56672">
    <property type="entry name" value="DNA/RNA polymerases"/>
    <property type="match status" value="1"/>
</dbReference>
<feature type="region of interest" description="Disordered" evidence="1">
    <location>
        <begin position="456"/>
        <end position="489"/>
    </location>
</feature>
<proteinExistence type="predicted"/>
<evidence type="ECO:0000256" key="1">
    <source>
        <dbReference type="SAM" id="MobiDB-lite"/>
    </source>
</evidence>
<keyword evidence="3" id="KW-1185">Reference proteome</keyword>
<dbReference type="PANTHER" id="PTHR33332">
    <property type="entry name" value="REVERSE TRANSCRIPTASE DOMAIN-CONTAINING PROTEIN"/>
    <property type="match status" value="1"/>
</dbReference>
<dbReference type="Proteomes" id="UP001152795">
    <property type="component" value="Unassembled WGS sequence"/>
</dbReference>
<evidence type="ECO:0000313" key="2">
    <source>
        <dbReference type="EMBL" id="CAB4022328.1"/>
    </source>
</evidence>
<dbReference type="OrthoDB" id="998159at2759"/>
<organism evidence="2 3">
    <name type="scientific">Paramuricea clavata</name>
    <name type="common">Red gorgonian</name>
    <name type="synonym">Violescent sea-whip</name>
    <dbReference type="NCBI Taxonomy" id="317549"/>
    <lineage>
        <taxon>Eukaryota</taxon>
        <taxon>Metazoa</taxon>
        <taxon>Cnidaria</taxon>
        <taxon>Anthozoa</taxon>
        <taxon>Octocorallia</taxon>
        <taxon>Malacalcyonacea</taxon>
        <taxon>Plexauridae</taxon>
        <taxon>Paramuricea</taxon>
    </lineage>
</organism>
<dbReference type="CDD" id="cd01650">
    <property type="entry name" value="RT_nLTR_like"/>
    <property type="match status" value="1"/>
</dbReference>
<gene>
    <name evidence="2" type="ORF">PACLA_8A026231</name>
</gene>
<evidence type="ECO:0000313" key="3">
    <source>
        <dbReference type="Proteomes" id="UP001152795"/>
    </source>
</evidence>
<accession>A0A6S7KPC7</accession>
<dbReference type="EMBL" id="CACRXK020011921">
    <property type="protein sequence ID" value="CAB4022328.1"/>
    <property type="molecule type" value="Genomic_DNA"/>
</dbReference>
<dbReference type="Pfam" id="PF00078">
    <property type="entry name" value="RVT_1"/>
    <property type="match status" value="1"/>
</dbReference>
<dbReference type="InterPro" id="IPR000477">
    <property type="entry name" value="RT_dom"/>
</dbReference>
<dbReference type="PROSITE" id="PS50878">
    <property type="entry name" value="RT_POL"/>
    <property type="match status" value="1"/>
</dbReference>
<dbReference type="InterPro" id="IPR043502">
    <property type="entry name" value="DNA/RNA_pol_sf"/>
</dbReference>
<reference evidence="2" key="1">
    <citation type="submission" date="2020-04" db="EMBL/GenBank/DDBJ databases">
        <authorList>
            <person name="Alioto T."/>
            <person name="Alioto T."/>
            <person name="Gomez Garrido J."/>
        </authorList>
    </citation>
    <scope>NUCLEOTIDE SEQUENCE</scope>
    <source>
        <strain evidence="2">A484AB</strain>
    </source>
</reference>
<comment type="caution">
    <text evidence="2">The sequence shown here is derived from an EMBL/GenBank/DDBJ whole genome shotgun (WGS) entry which is preliminary data.</text>
</comment>
<name>A0A6S7KPC7_PARCT</name>
<protein>
    <submittedName>
        <fullName evidence="2">Uncharacterized protein</fullName>
    </submittedName>
</protein>
<feature type="compositionally biased region" description="Polar residues" evidence="1">
    <location>
        <begin position="464"/>
        <end position="488"/>
    </location>
</feature>
<dbReference type="AlphaFoldDB" id="A0A6S7KPC7"/>
<sequence>MSLKTSKVPQKWKSANLLPLPKESPLNSCNQLRPISLTDIIMRLFEKCVYKSEIEPITRNNIGPDQFAYKKGHNPTMALIKSQHQWLEWLDKNANYVRVLSFDFSKAFDSVPHDLLFEKVKKLPINPYVVNWLISFLENRIQRVMVDGMVTEYLHINRGVPQGTVLGPVLFSIMVDDIKTADPSNALVKFADDLTLGVPGNESGDTSRSEAACLQDWAEENRMLLNLEKTYEMVVRRHTSVVLPELIPSIKRKTWLKLLGVTLQDNPCNWDLHFEEMLKKASGRMYIMRVCKYYGLSIKQLDLLFDSIIMSIFTFAIELWGCAYDGKYLNQIDKFIKRAHKNGYISKRTQIKEIRDKRDKKLWNKITSTEDNALLELLPEKRSRLLRPRGHEYELPLVRTEGFKRSITFRLYWCCPNDNSYTRLTISLTLHVYSFHAIQLLDDLFKQVERIKTGNTSQHDRIQENLTATTNSDASSARIDQSSVSTDGSDLREGYVEAVRFYNDDPALPVYHWGLTKGMATDDVAMVLIQEKIEQSKIATKVPTNVSKNTVFVVDTTELRDDQDMRCDDMGAWLCTGSRRYGYSVDDTGNINSEAELANKSHEKQYQLNRQFLKTKYIFEEGEQEIVVQAHGNAKKRDAGNAGYKRTMKSTKDLITEKLTVYNINRKLKNRNGNTTLPKPIVFLASEQQLEDIERFCTNPAKFCVLGVDATFQIAGQEFFTNKNFAHPTRRCLFSCLNTA</sequence>